<feature type="non-terminal residue" evidence="2">
    <location>
        <position position="1"/>
    </location>
</feature>
<evidence type="ECO:0000313" key="2">
    <source>
        <dbReference type="EMBL" id="JAT92771.1"/>
    </source>
</evidence>
<proteinExistence type="evidence at transcript level"/>
<dbReference type="PANTHER" id="PTHR37984:SF13">
    <property type="entry name" value="RIBONUCLEASE H"/>
    <property type="match status" value="1"/>
</dbReference>
<reference evidence="2" key="1">
    <citation type="journal article" date="2017" name="Front. Cell. Infect. Microbiol.">
        <title>The Distinct Transcriptional Response of the Midgut of Amblyomma sculptum and Amblyomma aureolatum Ticks to Rickettsia rickettsii Correlates to Their Differences in Susceptibility to Infection.</title>
        <authorList>
            <person name="Martins L.A."/>
            <person name="Galletti M.F.B.M."/>
            <person name="Ribeiro J.M."/>
            <person name="Fujita A."/>
            <person name="Costa F.B."/>
            <person name="Labruna M.B."/>
            <person name="Daffre S."/>
            <person name="Fogaca A.C."/>
        </authorList>
    </citation>
    <scope>NUCLEOTIDE SEQUENCE</scope>
</reference>
<accession>A0A1E1X141</accession>
<dbReference type="InterPro" id="IPR050951">
    <property type="entry name" value="Retrovirus_Pol_polyprotein"/>
</dbReference>
<protein>
    <submittedName>
        <fullName evidence="2">Putative tick transposon</fullName>
    </submittedName>
</protein>
<dbReference type="PANTHER" id="PTHR37984">
    <property type="entry name" value="PROTEIN CBG26694"/>
    <property type="match status" value="1"/>
</dbReference>
<evidence type="ECO:0000256" key="1">
    <source>
        <dbReference type="SAM" id="MobiDB-lite"/>
    </source>
</evidence>
<sequence length="188" mass="21115">KLHKFLLCYRNSPHAITQEAPATLFLRRRLRSRLDAVKPTVGERVAHKQFTQVLTRPCRERHFVVGEQVLARNYSGKPKWVPAVIIAQTGPVSFQVRAATPRGTLTWRRHKDQLLQSPVHGTPPVHGATGQADASEFLVFAESGSARVPPMSPPSRSARDMPQVTQAPGTRRYPARHRRPPDRFQVGL</sequence>
<feature type="region of interest" description="Disordered" evidence="1">
    <location>
        <begin position="145"/>
        <end position="188"/>
    </location>
</feature>
<dbReference type="EMBL" id="GFAC01006417">
    <property type="protein sequence ID" value="JAT92771.1"/>
    <property type="molecule type" value="mRNA"/>
</dbReference>
<organism evidence="2">
    <name type="scientific">Amblyomma aureolatum</name>
    <dbReference type="NCBI Taxonomy" id="187763"/>
    <lineage>
        <taxon>Eukaryota</taxon>
        <taxon>Metazoa</taxon>
        <taxon>Ecdysozoa</taxon>
        <taxon>Arthropoda</taxon>
        <taxon>Chelicerata</taxon>
        <taxon>Arachnida</taxon>
        <taxon>Acari</taxon>
        <taxon>Parasitiformes</taxon>
        <taxon>Ixodida</taxon>
        <taxon>Ixodoidea</taxon>
        <taxon>Ixodidae</taxon>
        <taxon>Amblyomminae</taxon>
        <taxon>Amblyomma</taxon>
    </lineage>
</organism>
<name>A0A1E1X141_9ACAR</name>
<dbReference type="AlphaFoldDB" id="A0A1E1X141"/>